<evidence type="ECO:0000313" key="1">
    <source>
        <dbReference type="EMBL" id="OGY85098.1"/>
    </source>
</evidence>
<comment type="caution">
    <text evidence="1">The sequence shown here is derived from an EMBL/GenBank/DDBJ whole genome shotgun (WGS) entry which is preliminary data.</text>
</comment>
<organism evidence="1 2">
    <name type="scientific">Candidatus Kerfeldbacteria bacterium RIFCSPHIGHO2_12_FULL_48_17</name>
    <dbReference type="NCBI Taxonomy" id="1798542"/>
    <lineage>
        <taxon>Bacteria</taxon>
        <taxon>Candidatus Kerfeldiibacteriota</taxon>
    </lineage>
</organism>
<dbReference type="AlphaFoldDB" id="A0A1G2B7A2"/>
<protein>
    <recommendedName>
        <fullName evidence="3">PRC-barrel domain-containing protein</fullName>
    </recommendedName>
</protein>
<name>A0A1G2B7A2_9BACT</name>
<reference evidence="1 2" key="1">
    <citation type="journal article" date="2016" name="Nat. Commun.">
        <title>Thousands of microbial genomes shed light on interconnected biogeochemical processes in an aquifer system.</title>
        <authorList>
            <person name="Anantharaman K."/>
            <person name="Brown C.T."/>
            <person name="Hug L.A."/>
            <person name="Sharon I."/>
            <person name="Castelle C.J."/>
            <person name="Probst A.J."/>
            <person name="Thomas B.C."/>
            <person name="Singh A."/>
            <person name="Wilkins M.J."/>
            <person name="Karaoz U."/>
            <person name="Brodie E.L."/>
            <person name="Williams K.H."/>
            <person name="Hubbard S.S."/>
            <person name="Banfield J.F."/>
        </authorList>
    </citation>
    <scope>NUCLEOTIDE SEQUENCE [LARGE SCALE GENOMIC DNA]</scope>
</reference>
<evidence type="ECO:0008006" key="3">
    <source>
        <dbReference type="Google" id="ProtNLM"/>
    </source>
</evidence>
<evidence type="ECO:0000313" key="2">
    <source>
        <dbReference type="Proteomes" id="UP000176952"/>
    </source>
</evidence>
<proteinExistence type="predicted"/>
<dbReference type="EMBL" id="MHKD01000006">
    <property type="protein sequence ID" value="OGY85098.1"/>
    <property type="molecule type" value="Genomic_DNA"/>
</dbReference>
<sequence length="104" mass="11660">MHMQLSSKDLMHIPVRTQSDVFLGYVIGFEMDTLQHLVQNYYVKKGVFTTPFLHNVGSADYSIHRSQVLSITPERILVEDAVVKDEALQKAENTAPLPSGEESA</sequence>
<gene>
    <name evidence="1" type="ORF">A3F54_02415</name>
</gene>
<dbReference type="STRING" id="1798542.A3F54_02415"/>
<accession>A0A1G2B7A2</accession>
<dbReference type="Proteomes" id="UP000176952">
    <property type="component" value="Unassembled WGS sequence"/>
</dbReference>